<keyword evidence="2" id="KW-1185">Reference proteome</keyword>
<organism evidence="1 2">
    <name type="scientific">Penicillium chrysogenum</name>
    <name type="common">Penicillium notatum</name>
    <dbReference type="NCBI Taxonomy" id="5076"/>
    <lineage>
        <taxon>Eukaryota</taxon>
        <taxon>Fungi</taxon>
        <taxon>Dikarya</taxon>
        <taxon>Ascomycota</taxon>
        <taxon>Pezizomycotina</taxon>
        <taxon>Eurotiomycetes</taxon>
        <taxon>Eurotiomycetidae</taxon>
        <taxon>Eurotiales</taxon>
        <taxon>Aspergillaceae</taxon>
        <taxon>Penicillium</taxon>
        <taxon>Penicillium chrysogenum species complex</taxon>
    </lineage>
</organism>
<name>A0ABQ8WK37_PENCH</name>
<evidence type="ECO:0000313" key="1">
    <source>
        <dbReference type="EMBL" id="KAJ5270427.1"/>
    </source>
</evidence>
<proteinExistence type="predicted"/>
<accession>A0ABQ8WK37</accession>
<dbReference type="Proteomes" id="UP001220256">
    <property type="component" value="Unassembled WGS sequence"/>
</dbReference>
<reference evidence="1 2" key="1">
    <citation type="journal article" date="2023" name="IMA Fungus">
        <title>Comparative genomic study of the Penicillium genus elucidates a diverse pangenome and 15 lateral gene transfer events.</title>
        <authorList>
            <person name="Petersen C."/>
            <person name="Sorensen T."/>
            <person name="Nielsen M.R."/>
            <person name="Sondergaard T.E."/>
            <person name="Sorensen J.L."/>
            <person name="Fitzpatrick D.A."/>
            <person name="Frisvad J.C."/>
            <person name="Nielsen K.L."/>
        </authorList>
    </citation>
    <scope>NUCLEOTIDE SEQUENCE [LARGE SCALE GENOMIC DNA]</scope>
    <source>
        <strain evidence="1 2">IBT 3361</strain>
    </source>
</reference>
<dbReference type="EMBL" id="JAPVEB010000003">
    <property type="protein sequence ID" value="KAJ5270427.1"/>
    <property type="molecule type" value="Genomic_DNA"/>
</dbReference>
<gene>
    <name evidence="1" type="ORF">N7505_006185</name>
</gene>
<comment type="caution">
    <text evidence="1">The sequence shown here is derived from an EMBL/GenBank/DDBJ whole genome shotgun (WGS) entry which is preliminary data.</text>
</comment>
<sequence>MDAQCGVHGESPTGYPPKHDNELITELKDLSKIFMDIPRSRNIPSHTYTCCRSGYKLLCGAIPRFAWGMPVPRILSVRRLFPLMH</sequence>
<evidence type="ECO:0000313" key="2">
    <source>
        <dbReference type="Proteomes" id="UP001220256"/>
    </source>
</evidence>
<protein>
    <submittedName>
        <fullName evidence="1">Uncharacterized protein</fullName>
    </submittedName>
</protein>